<keyword evidence="5" id="KW-1133">Transmembrane helix</keyword>
<evidence type="ECO:0000256" key="2">
    <source>
        <dbReference type="ARBA" id="ARBA00022481"/>
    </source>
</evidence>
<dbReference type="AlphaFoldDB" id="A0A4P6L546"/>
<dbReference type="InterPro" id="IPR004089">
    <property type="entry name" value="MCPsignal_dom"/>
</dbReference>
<dbReference type="CDD" id="cd11386">
    <property type="entry name" value="MCP_signal"/>
    <property type="match status" value="1"/>
</dbReference>
<keyword evidence="5" id="KW-0472">Membrane</keyword>
<evidence type="ECO:0000313" key="8">
    <source>
        <dbReference type="EMBL" id="QBE66796.1"/>
    </source>
</evidence>
<dbReference type="InterPro" id="IPR024478">
    <property type="entry name" value="HlyB_4HB_MCP"/>
</dbReference>
<feature type="domain" description="HAMP" evidence="7">
    <location>
        <begin position="212"/>
        <end position="264"/>
    </location>
</feature>
<dbReference type="Proteomes" id="UP000290637">
    <property type="component" value="Chromosome"/>
</dbReference>
<dbReference type="CDD" id="cd06225">
    <property type="entry name" value="HAMP"/>
    <property type="match status" value="1"/>
</dbReference>
<accession>A0A4P6L546</accession>
<dbReference type="GO" id="GO:0004888">
    <property type="term" value="F:transmembrane signaling receptor activity"/>
    <property type="evidence" value="ECO:0007669"/>
    <property type="project" value="InterPro"/>
</dbReference>
<evidence type="ECO:0000256" key="4">
    <source>
        <dbReference type="PROSITE-ProRule" id="PRU00284"/>
    </source>
</evidence>
<dbReference type="InterPro" id="IPR003660">
    <property type="entry name" value="HAMP_dom"/>
</dbReference>
<name>A0A4P6L546_9BURK</name>
<feature type="domain" description="Methyl-accepting transducer" evidence="6">
    <location>
        <begin position="269"/>
        <end position="498"/>
    </location>
</feature>
<dbReference type="SMART" id="SM00304">
    <property type="entry name" value="HAMP"/>
    <property type="match status" value="1"/>
</dbReference>
<dbReference type="GO" id="GO:0007165">
    <property type="term" value="P:signal transduction"/>
    <property type="evidence" value="ECO:0007669"/>
    <property type="project" value="UniProtKB-KW"/>
</dbReference>
<dbReference type="FunFam" id="1.10.287.950:FF:000001">
    <property type="entry name" value="Methyl-accepting chemotaxis sensory transducer"/>
    <property type="match status" value="1"/>
</dbReference>
<dbReference type="InterPro" id="IPR004090">
    <property type="entry name" value="Chemotax_Me-accpt_rcpt"/>
</dbReference>
<dbReference type="CDD" id="cd19411">
    <property type="entry name" value="MCP2201-like_sensor"/>
    <property type="match status" value="1"/>
</dbReference>
<keyword evidence="2" id="KW-0488">Methylation</keyword>
<evidence type="ECO:0000259" key="7">
    <source>
        <dbReference type="PROSITE" id="PS50885"/>
    </source>
</evidence>
<feature type="transmembrane region" description="Helical" evidence="5">
    <location>
        <begin position="12"/>
        <end position="34"/>
    </location>
</feature>
<comment type="subcellular location">
    <subcellularLocation>
        <location evidence="1">Membrane</location>
    </subcellularLocation>
</comment>
<dbReference type="Pfam" id="PF00015">
    <property type="entry name" value="MCPsignal"/>
    <property type="match status" value="1"/>
</dbReference>
<dbReference type="InterPro" id="IPR047347">
    <property type="entry name" value="YvaQ-like_sensor"/>
</dbReference>
<dbReference type="PROSITE" id="PS50885">
    <property type="entry name" value="HAMP"/>
    <property type="match status" value="1"/>
</dbReference>
<protein>
    <submittedName>
        <fullName evidence="8">HAMP domain-containing protein</fullName>
    </submittedName>
</protein>
<reference evidence="8 9" key="1">
    <citation type="submission" date="2019-02" db="EMBL/GenBank/DDBJ databases">
        <title>Draft Genome Sequences of Six Type Strains of the Genus Massilia.</title>
        <authorList>
            <person name="Miess H."/>
            <person name="Frediansyhah A."/>
            <person name="Gross H."/>
        </authorList>
    </citation>
    <scope>NUCLEOTIDE SEQUENCE [LARGE SCALE GENOMIC DNA]</scope>
    <source>
        <strain evidence="8 9">DSM 17473</strain>
    </source>
</reference>
<keyword evidence="4" id="KW-0807">Transducer</keyword>
<keyword evidence="5" id="KW-0812">Transmembrane</keyword>
<evidence type="ECO:0000259" key="6">
    <source>
        <dbReference type="PROSITE" id="PS50111"/>
    </source>
</evidence>
<dbReference type="PROSITE" id="PS50111">
    <property type="entry name" value="CHEMOTAXIS_TRANSDUC_2"/>
    <property type="match status" value="1"/>
</dbReference>
<proteinExistence type="inferred from homology"/>
<evidence type="ECO:0000313" key="9">
    <source>
        <dbReference type="Proteomes" id="UP000290637"/>
    </source>
</evidence>
<dbReference type="Pfam" id="PF00672">
    <property type="entry name" value="HAMP"/>
    <property type="match status" value="1"/>
</dbReference>
<sequence>MNVANLTIGKRLALGFAIVCVMLIAMVQLSNVMLSRVNTGTGEIVNNRMPKIEATGRMLEEVNDIAIALRNMILNDHPDDRRQQHAEVVASRQAINDVMRELEATLQDPKARDLLRQMRADTDRYIAAQDTLIGHVNSGATDTARAYLVGEMRPLLVRLKQATREQAALQKQISANAAEAAADTYSSTRNLMWGLGFIAVALAAAVAWWITRSITGPVEQALGVANTVAAGDLTSRIDAQTRDEMGELLRALRRMNESLAATVATVRQGTDVIATAAAEVATGSQDLSSRTEQQASALEETASSMEQLASTVKQNADNARQANTLAGAASQVAARGGDIIGRVVGTMDDIRASASRIGDITSVIDGIAFQTNILALNAAVEAARAGEQGRGFAVVASEVRALAQRSAAAAREIKELISASTEQVAAGSQLVGEAGATMGDIVASVQRVTDIMAEITAASTEQSAGIEQINRAVVEMDAVTQQNAALVEQAAAAAESMKDEARRLAEAVAVFRIGGDVGVGAQGSLGSLGSVPGKRQGQRLLAASRGD</sequence>
<evidence type="ECO:0000256" key="1">
    <source>
        <dbReference type="ARBA" id="ARBA00004370"/>
    </source>
</evidence>
<feature type="transmembrane region" description="Helical" evidence="5">
    <location>
        <begin position="191"/>
        <end position="210"/>
    </location>
</feature>
<dbReference type="PANTHER" id="PTHR43531">
    <property type="entry name" value="PROTEIN ICFG"/>
    <property type="match status" value="1"/>
</dbReference>
<organism evidence="8 9">
    <name type="scientific">Pseudoduganella lutea</name>
    <dbReference type="NCBI Taxonomy" id="321985"/>
    <lineage>
        <taxon>Bacteria</taxon>
        <taxon>Pseudomonadati</taxon>
        <taxon>Pseudomonadota</taxon>
        <taxon>Betaproteobacteria</taxon>
        <taxon>Burkholderiales</taxon>
        <taxon>Oxalobacteraceae</taxon>
        <taxon>Telluria group</taxon>
        <taxon>Pseudoduganella</taxon>
    </lineage>
</organism>
<evidence type="ECO:0000256" key="5">
    <source>
        <dbReference type="SAM" id="Phobius"/>
    </source>
</evidence>
<evidence type="ECO:0000256" key="3">
    <source>
        <dbReference type="ARBA" id="ARBA00029447"/>
    </source>
</evidence>
<dbReference type="Gene3D" id="1.10.287.950">
    <property type="entry name" value="Methyl-accepting chemotaxis protein"/>
    <property type="match status" value="1"/>
</dbReference>
<dbReference type="Pfam" id="PF12729">
    <property type="entry name" value="4HB_MCP_1"/>
    <property type="match status" value="1"/>
</dbReference>
<dbReference type="SUPFAM" id="SSF58104">
    <property type="entry name" value="Methyl-accepting chemotaxis protein (MCP) signaling domain"/>
    <property type="match status" value="1"/>
</dbReference>
<dbReference type="GO" id="GO:0006935">
    <property type="term" value="P:chemotaxis"/>
    <property type="evidence" value="ECO:0007669"/>
    <property type="project" value="InterPro"/>
</dbReference>
<keyword evidence="9" id="KW-1185">Reference proteome</keyword>
<dbReference type="EMBL" id="CP035913">
    <property type="protein sequence ID" value="QBE66796.1"/>
    <property type="molecule type" value="Genomic_DNA"/>
</dbReference>
<dbReference type="GO" id="GO:0005886">
    <property type="term" value="C:plasma membrane"/>
    <property type="evidence" value="ECO:0007669"/>
    <property type="project" value="TreeGrafter"/>
</dbReference>
<dbReference type="PANTHER" id="PTHR43531:SF14">
    <property type="entry name" value="METHYL-ACCEPTING CHEMOTAXIS PROTEIN I-RELATED"/>
    <property type="match status" value="1"/>
</dbReference>
<dbReference type="KEGG" id="plue:EWM63_30685"/>
<dbReference type="RefSeq" id="WP_130189903.1">
    <property type="nucleotide sequence ID" value="NZ_CP035913.1"/>
</dbReference>
<dbReference type="SMART" id="SM00283">
    <property type="entry name" value="MA"/>
    <property type="match status" value="1"/>
</dbReference>
<comment type="similarity">
    <text evidence="3">Belongs to the methyl-accepting chemotaxis (MCP) protein family.</text>
</comment>
<dbReference type="InterPro" id="IPR051310">
    <property type="entry name" value="MCP_chemotaxis"/>
</dbReference>
<dbReference type="OrthoDB" id="8712992at2"/>
<dbReference type="PRINTS" id="PR00260">
    <property type="entry name" value="CHEMTRNSDUCR"/>
</dbReference>
<dbReference type="Gene3D" id="6.10.340.10">
    <property type="match status" value="1"/>
</dbReference>
<gene>
    <name evidence="8" type="ORF">EWM63_30685</name>
</gene>